<reference evidence="1 2" key="1">
    <citation type="submission" date="2012-02" db="EMBL/GenBank/DDBJ databases">
        <title>The Genome Sequence of Bacteroides fragilis CL07T12C05.</title>
        <authorList>
            <consortium name="The Broad Institute Genome Sequencing Platform"/>
            <person name="Earl A."/>
            <person name="Ward D."/>
            <person name="Feldgarden M."/>
            <person name="Gevers D."/>
            <person name="Zitomersky N.L."/>
            <person name="Coyne M.J."/>
            <person name="Comstock L.E."/>
            <person name="Young S.K."/>
            <person name="Zeng Q."/>
            <person name="Gargeya S."/>
            <person name="Fitzgerald M."/>
            <person name="Haas B."/>
            <person name="Abouelleil A."/>
            <person name="Alvarado L."/>
            <person name="Arachchi H.M."/>
            <person name="Berlin A."/>
            <person name="Chapman S.B."/>
            <person name="Gearin G."/>
            <person name="Goldberg J."/>
            <person name="Griggs A."/>
            <person name="Gujja S."/>
            <person name="Hansen M."/>
            <person name="Heiman D."/>
            <person name="Howarth C."/>
            <person name="Larimer J."/>
            <person name="Lui A."/>
            <person name="MacDonald P.J.P."/>
            <person name="McCowen C."/>
            <person name="Montmayeur A."/>
            <person name="Murphy C."/>
            <person name="Neiman D."/>
            <person name="Pearson M."/>
            <person name="Priest M."/>
            <person name="Roberts A."/>
            <person name="Saif S."/>
            <person name="Shea T."/>
            <person name="Sisk P."/>
            <person name="Stolte C."/>
            <person name="Sykes S."/>
            <person name="Wortman J."/>
            <person name="Nusbaum C."/>
            <person name="Birren B."/>
        </authorList>
    </citation>
    <scope>NUCLEOTIDE SEQUENCE [LARGE SCALE GENOMIC DNA]</scope>
    <source>
        <strain evidence="1 2">CL07T12C05</strain>
    </source>
</reference>
<dbReference type="RefSeq" id="WP_005798321.1">
    <property type="nucleotide sequence ID" value="NZ_JH724216.1"/>
</dbReference>
<dbReference type="PATRIC" id="fig|997883.3.peg.3590"/>
<dbReference type="HOGENOM" id="CLU_1567543_0_0_10"/>
<evidence type="ECO:0000313" key="2">
    <source>
        <dbReference type="Proteomes" id="UP000003879"/>
    </source>
</evidence>
<dbReference type="Proteomes" id="UP000003879">
    <property type="component" value="Unassembled WGS sequence"/>
</dbReference>
<dbReference type="AlphaFoldDB" id="A0A0E2ANJ9"/>
<comment type="caution">
    <text evidence="1">The sequence shown here is derived from an EMBL/GenBank/DDBJ whole genome shotgun (WGS) entry which is preliminary data.</text>
</comment>
<gene>
    <name evidence="1" type="ORF">HMPREF1056_03409</name>
</gene>
<dbReference type="GeneID" id="79857880"/>
<evidence type="ECO:0000313" key="1">
    <source>
        <dbReference type="EMBL" id="EIY93121.1"/>
    </source>
</evidence>
<accession>A0A0E2ANJ9</accession>
<protein>
    <recommendedName>
        <fullName evidence="3">HTH cro/C1-type domain-containing protein</fullName>
    </recommendedName>
</protein>
<dbReference type="EMBL" id="AGXN01000019">
    <property type="protein sequence ID" value="EIY93121.1"/>
    <property type="molecule type" value="Genomic_DNA"/>
</dbReference>
<name>A0A0E2ANJ9_BACFG</name>
<proteinExistence type="predicted"/>
<evidence type="ECO:0008006" key="3">
    <source>
        <dbReference type="Google" id="ProtNLM"/>
    </source>
</evidence>
<sequence length="170" mass="19264">MKEKNTEISARIEEVIFILHTNPNKFANALGYSRAQTIYDIVSGKSAPSYDFFKRFIMSGYSVFINLRWLFTGEGNPIIEETYYESDLPIIKGEMTEEQAQAKLKAVKAAKNQNNILHEETNNSTTESFLSIIREQAEEIGRLKEQIRQMTIEKGKHVSDAHISGTANVG</sequence>
<organism evidence="1 2">
    <name type="scientific">Bacteroides fragilis CL07T12C05</name>
    <dbReference type="NCBI Taxonomy" id="997883"/>
    <lineage>
        <taxon>Bacteria</taxon>
        <taxon>Pseudomonadati</taxon>
        <taxon>Bacteroidota</taxon>
        <taxon>Bacteroidia</taxon>
        <taxon>Bacteroidales</taxon>
        <taxon>Bacteroidaceae</taxon>
        <taxon>Bacteroides</taxon>
    </lineage>
</organism>